<feature type="region of interest" description="Disordered" evidence="1">
    <location>
        <begin position="109"/>
        <end position="139"/>
    </location>
</feature>
<dbReference type="AlphaFoldDB" id="A0A3S9PDG5"/>
<protein>
    <submittedName>
        <fullName evidence="2">Uncharacterized protein</fullName>
    </submittedName>
</protein>
<evidence type="ECO:0000313" key="2">
    <source>
        <dbReference type="EMBL" id="AZQ70221.1"/>
    </source>
</evidence>
<reference evidence="2 3" key="1">
    <citation type="submission" date="2018-12" db="EMBL/GenBank/DDBJ databases">
        <title>The whole draft genome of Streptomyce luteoverticillatus CGMCC 15060.</title>
        <authorList>
            <person name="Feng Z."/>
            <person name="Chen G."/>
            <person name="Zhang J."/>
            <person name="Zhu H."/>
            <person name="Yu X."/>
            <person name="Zhang W."/>
            <person name="Zhang X."/>
        </authorList>
    </citation>
    <scope>NUCLEOTIDE SEQUENCE [LARGE SCALE GENOMIC DNA]</scope>
    <source>
        <strain evidence="2 3">CGMCC 15060</strain>
    </source>
</reference>
<sequence>MGRAGRLRKPDIPHWMHRALNDALHELHLVAKSPSLTTMVKGLKDVPGASRTTIYNAFSSRRLPMPDVVDALAVYLAGRVRNVSSGQVDAVAHHFDSLWRLAEAEARYHASASTPAPPRSQPEGSEGAEAAEESTGTVTSCVPVFDVPRQRLALEPVRLRPRLDALRDAFGDTGVGEAVIAGLAEAISQLPDRRDDPTGVPSGELRPRRQVTE</sequence>
<keyword evidence="3" id="KW-1185">Reference proteome</keyword>
<feature type="region of interest" description="Disordered" evidence="1">
    <location>
        <begin position="190"/>
        <end position="213"/>
    </location>
</feature>
<proteinExistence type="predicted"/>
<evidence type="ECO:0000313" key="3">
    <source>
        <dbReference type="Proteomes" id="UP000267900"/>
    </source>
</evidence>
<dbReference type="OrthoDB" id="4338671at2"/>
<gene>
    <name evidence="2" type="ORF">EKH77_02420</name>
</gene>
<name>A0A3S9PDG5_STRLT</name>
<dbReference type="Proteomes" id="UP000267900">
    <property type="component" value="Chromosome"/>
</dbReference>
<dbReference type="RefSeq" id="WP_126912786.1">
    <property type="nucleotide sequence ID" value="NZ_CP034587.1"/>
</dbReference>
<organism evidence="2 3">
    <name type="scientific">Streptomyces luteoverticillatus</name>
    <name type="common">Streptoverticillium luteoverticillatus</name>
    <dbReference type="NCBI Taxonomy" id="66425"/>
    <lineage>
        <taxon>Bacteria</taxon>
        <taxon>Bacillati</taxon>
        <taxon>Actinomycetota</taxon>
        <taxon>Actinomycetes</taxon>
        <taxon>Kitasatosporales</taxon>
        <taxon>Streptomycetaceae</taxon>
        <taxon>Streptomyces</taxon>
    </lineage>
</organism>
<dbReference type="EMBL" id="CP034587">
    <property type="protein sequence ID" value="AZQ70221.1"/>
    <property type="molecule type" value="Genomic_DNA"/>
</dbReference>
<accession>A0A3S9PDG5</accession>
<evidence type="ECO:0000256" key="1">
    <source>
        <dbReference type="SAM" id="MobiDB-lite"/>
    </source>
</evidence>
<feature type="compositionally biased region" description="Low complexity" evidence="1">
    <location>
        <begin position="123"/>
        <end position="139"/>
    </location>
</feature>